<comment type="caution">
    <text evidence="14">The sequence shown here is derived from an EMBL/GenBank/DDBJ whole genome shotgun (WGS) entry which is preliminary data.</text>
</comment>
<keyword evidence="8 11" id="KW-1133">Transmembrane helix</keyword>
<protein>
    <recommendedName>
        <fullName evidence="3">histidine kinase</fullName>
        <ecNumber evidence="3">2.7.13.3</ecNumber>
    </recommendedName>
</protein>
<dbReference type="PRINTS" id="PR00344">
    <property type="entry name" value="BCTRLSENSOR"/>
</dbReference>
<keyword evidence="9" id="KW-0902">Two-component regulatory system</keyword>
<evidence type="ECO:0000256" key="4">
    <source>
        <dbReference type="ARBA" id="ARBA00022553"/>
    </source>
</evidence>
<accession>A0A7W5BD14</accession>
<dbReference type="SMART" id="SM00387">
    <property type="entry name" value="HATPase_c"/>
    <property type="match status" value="1"/>
</dbReference>
<evidence type="ECO:0000259" key="13">
    <source>
        <dbReference type="PROSITE" id="PS50885"/>
    </source>
</evidence>
<dbReference type="Proteomes" id="UP000541535">
    <property type="component" value="Unassembled WGS sequence"/>
</dbReference>
<evidence type="ECO:0000313" key="15">
    <source>
        <dbReference type="Proteomes" id="UP000541535"/>
    </source>
</evidence>
<dbReference type="Gene3D" id="1.10.287.130">
    <property type="match status" value="1"/>
</dbReference>
<dbReference type="GO" id="GO:0005886">
    <property type="term" value="C:plasma membrane"/>
    <property type="evidence" value="ECO:0007669"/>
    <property type="project" value="TreeGrafter"/>
</dbReference>
<dbReference type="PROSITE" id="PS50885">
    <property type="entry name" value="HAMP"/>
    <property type="match status" value="1"/>
</dbReference>
<evidence type="ECO:0000256" key="11">
    <source>
        <dbReference type="SAM" id="Phobius"/>
    </source>
</evidence>
<dbReference type="Pfam" id="PF08521">
    <property type="entry name" value="2CSK_N"/>
    <property type="match status" value="1"/>
</dbReference>
<evidence type="ECO:0000256" key="8">
    <source>
        <dbReference type="ARBA" id="ARBA00022989"/>
    </source>
</evidence>
<dbReference type="InterPro" id="IPR013727">
    <property type="entry name" value="2CSK_N"/>
</dbReference>
<dbReference type="InterPro" id="IPR036890">
    <property type="entry name" value="HATPase_C_sf"/>
</dbReference>
<comment type="subcellular location">
    <subcellularLocation>
        <location evidence="2">Membrane</location>
    </subcellularLocation>
</comment>
<dbReference type="EC" id="2.7.13.3" evidence="3"/>
<proteinExistence type="predicted"/>
<dbReference type="PROSITE" id="PS50109">
    <property type="entry name" value="HIS_KIN"/>
    <property type="match status" value="1"/>
</dbReference>
<keyword evidence="6 11" id="KW-0812">Transmembrane</keyword>
<dbReference type="InterPro" id="IPR003661">
    <property type="entry name" value="HisK_dim/P_dom"/>
</dbReference>
<comment type="catalytic activity">
    <reaction evidence="1">
        <text>ATP + protein L-histidine = ADP + protein N-phospho-L-histidine.</text>
        <dbReference type="EC" id="2.7.13.3"/>
    </reaction>
</comment>
<dbReference type="SUPFAM" id="SSF47384">
    <property type="entry name" value="Homodimeric domain of signal transducing histidine kinase"/>
    <property type="match status" value="1"/>
</dbReference>
<dbReference type="CDD" id="cd00075">
    <property type="entry name" value="HATPase"/>
    <property type="match status" value="1"/>
</dbReference>
<evidence type="ECO:0000313" key="14">
    <source>
        <dbReference type="EMBL" id="MBB3120883.1"/>
    </source>
</evidence>
<evidence type="ECO:0000259" key="12">
    <source>
        <dbReference type="PROSITE" id="PS50109"/>
    </source>
</evidence>
<dbReference type="AlphaFoldDB" id="A0A7W5BD14"/>
<sequence length="457" mass="49184">MPSIRLRLLKWLIAPILLINLAGGALTYALAWVPAQRAFDDGLSDAARALAARLSFTGGALQLDLPPQAEKALRSGASDAVYFAVRQQGGGLLAGDPDLLLTAFEPQRELTTTQTQAQDGNMRGAPVRIAVHQASVEGRRVTIAVAKTLRERVQARQAIFRALMLLEALLTLSAVGLIWFSVSTGLRPLNRLRSELNARGGAELEAIPPTNVPYELEPVVTAFNGLLERVSEGAQAQQHFLANVAHQLRTPLAGLQAQLEWLGQREGGPAADPGVAQSLRLMLSSTERMIRQTNQLLALARAEPSHFEKTRLEALALDRLVEESIQPFVEQAARKDIDLGFDLHATNVMGDRFLLRDLIDNLIDNAIRYTPAHGRVTVSCRREGEGGVLAVEDSGPGIPPAKREAVFNRFVRLDEKTAGSGLGLAIVRDIATAHGASVAIDSAPGGQGVLISVRFPP</sequence>
<feature type="transmembrane region" description="Helical" evidence="11">
    <location>
        <begin position="12"/>
        <end position="33"/>
    </location>
</feature>
<dbReference type="SUPFAM" id="SSF55874">
    <property type="entry name" value="ATPase domain of HSP90 chaperone/DNA topoisomerase II/histidine kinase"/>
    <property type="match status" value="1"/>
</dbReference>
<evidence type="ECO:0000256" key="1">
    <source>
        <dbReference type="ARBA" id="ARBA00000085"/>
    </source>
</evidence>
<evidence type="ECO:0000256" key="5">
    <source>
        <dbReference type="ARBA" id="ARBA00022679"/>
    </source>
</evidence>
<dbReference type="RefSeq" id="WP_183442624.1">
    <property type="nucleotide sequence ID" value="NZ_JACHXD010000011.1"/>
</dbReference>
<feature type="transmembrane region" description="Helical" evidence="11">
    <location>
        <begin position="158"/>
        <end position="182"/>
    </location>
</feature>
<gene>
    <name evidence="14" type="ORF">FHS03_003953</name>
</gene>
<evidence type="ECO:0000256" key="10">
    <source>
        <dbReference type="ARBA" id="ARBA00023136"/>
    </source>
</evidence>
<evidence type="ECO:0000256" key="3">
    <source>
        <dbReference type="ARBA" id="ARBA00012438"/>
    </source>
</evidence>
<keyword evidence="10 11" id="KW-0472">Membrane</keyword>
<dbReference type="InterPro" id="IPR005467">
    <property type="entry name" value="His_kinase_dom"/>
</dbReference>
<evidence type="ECO:0000256" key="2">
    <source>
        <dbReference type="ARBA" id="ARBA00004370"/>
    </source>
</evidence>
<evidence type="ECO:0000256" key="7">
    <source>
        <dbReference type="ARBA" id="ARBA00022777"/>
    </source>
</evidence>
<dbReference type="Gene3D" id="3.30.565.10">
    <property type="entry name" value="Histidine kinase-like ATPase, C-terminal domain"/>
    <property type="match status" value="1"/>
</dbReference>
<dbReference type="CDD" id="cd00082">
    <property type="entry name" value="HisKA"/>
    <property type="match status" value="1"/>
</dbReference>
<dbReference type="InterPro" id="IPR003594">
    <property type="entry name" value="HATPase_dom"/>
</dbReference>
<dbReference type="PANTHER" id="PTHR45436">
    <property type="entry name" value="SENSOR HISTIDINE KINASE YKOH"/>
    <property type="match status" value="1"/>
</dbReference>
<reference evidence="14 15" key="1">
    <citation type="submission" date="2020-08" db="EMBL/GenBank/DDBJ databases">
        <title>Genomic Encyclopedia of Type Strains, Phase III (KMG-III): the genomes of soil and plant-associated and newly described type strains.</title>
        <authorList>
            <person name="Whitman W."/>
        </authorList>
    </citation>
    <scope>NUCLEOTIDE SEQUENCE [LARGE SCALE GENOMIC DNA]</scope>
    <source>
        <strain evidence="14 15">CECT 8897</strain>
    </source>
</reference>
<feature type="domain" description="Histidine kinase" evidence="12">
    <location>
        <begin position="243"/>
        <end position="457"/>
    </location>
</feature>
<dbReference type="SMART" id="SM00388">
    <property type="entry name" value="HisKA"/>
    <property type="match status" value="1"/>
</dbReference>
<dbReference type="InterPro" id="IPR003660">
    <property type="entry name" value="HAMP_dom"/>
</dbReference>
<dbReference type="GO" id="GO:0000155">
    <property type="term" value="F:phosphorelay sensor kinase activity"/>
    <property type="evidence" value="ECO:0007669"/>
    <property type="project" value="InterPro"/>
</dbReference>
<dbReference type="Pfam" id="PF00512">
    <property type="entry name" value="HisKA"/>
    <property type="match status" value="1"/>
</dbReference>
<keyword evidence="15" id="KW-1185">Reference proteome</keyword>
<name>A0A7W5BD14_9BURK</name>
<keyword evidence="5 14" id="KW-0808">Transferase</keyword>
<dbReference type="PANTHER" id="PTHR45436:SF1">
    <property type="entry name" value="SENSOR PROTEIN QSEC"/>
    <property type="match status" value="1"/>
</dbReference>
<keyword evidence="7 14" id="KW-0418">Kinase</keyword>
<dbReference type="Pfam" id="PF02518">
    <property type="entry name" value="HATPase_c"/>
    <property type="match status" value="1"/>
</dbReference>
<dbReference type="InterPro" id="IPR050428">
    <property type="entry name" value="TCS_sensor_his_kinase"/>
</dbReference>
<dbReference type="InterPro" id="IPR004358">
    <property type="entry name" value="Sig_transdc_His_kin-like_C"/>
</dbReference>
<organism evidence="14 15">
    <name type="scientific">Pseudoduganella violacea</name>
    <dbReference type="NCBI Taxonomy" id="1715466"/>
    <lineage>
        <taxon>Bacteria</taxon>
        <taxon>Pseudomonadati</taxon>
        <taxon>Pseudomonadota</taxon>
        <taxon>Betaproteobacteria</taxon>
        <taxon>Burkholderiales</taxon>
        <taxon>Oxalobacteraceae</taxon>
        <taxon>Telluria group</taxon>
        <taxon>Pseudoduganella</taxon>
    </lineage>
</organism>
<dbReference type="InterPro" id="IPR036097">
    <property type="entry name" value="HisK_dim/P_sf"/>
</dbReference>
<evidence type="ECO:0000256" key="6">
    <source>
        <dbReference type="ARBA" id="ARBA00022692"/>
    </source>
</evidence>
<keyword evidence="4" id="KW-0597">Phosphoprotein</keyword>
<dbReference type="EMBL" id="JACHXD010000011">
    <property type="protein sequence ID" value="MBB3120883.1"/>
    <property type="molecule type" value="Genomic_DNA"/>
</dbReference>
<feature type="domain" description="HAMP" evidence="13">
    <location>
        <begin position="183"/>
        <end position="235"/>
    </location>
</feature>
<evidence type="ECO:0000256" key="9">
    <source>
        <dbReference type="ARBA" id="ARBA00023012"/>
    </source>
</evidence>